<evidence type="ECO:0000256" key="8">
    <source>
        <dbReference type="ARBA" id="ARBA00023145"/>
    </source>
</evidence>
<reference evidence="14 15" key="1">
    <citation type="submission" date="2019-07" db="EMBL/GenBank/DDBJ databases">
        <authorList>
            <person name="Yang M."/>
            <person name="Zhao D."/>
            <person name="Xiang H."/>
        </authorList>
    </citation>
    <scope>NUCLEOTIDE SEQUENCE [LARGE SCALE GENOMIC DNA]</scope>
    <source>
        <strain evidence="14 15">IM1326</strain>
    </source>
</reference>
<evidence type="ECO:0000256" key="10">
    <source>
        <dbReference type="PROSITE-ProRule" id="PRU01240"/>
    </source>
</evidence>
<dbReference type="InterPro" id="IPR036852">
    <property type="entry name" value="Peptidase_S8/S53_dom_sf"/>
</dbReference>
<keyword evidence="6 10" id="KW-0378">Hydrolase</keyword>
<dbReference type="RefSeq" id="WP_143236373.1">
    <property type="nucleotide sequence ID" value="NZ_VJWL01000004.1"/>
</dbReference>
<dbReference type="EMBL" id="VJWL01000004">
    <property type="protein sequence ID" value="TRW48051.1"/>
    <property type="molecule type" value="Genomic_DNA"/>
</dbReference>
<comment type="caution">
    <text evidence="14">The sequence shown here is derived from an EMBL/GenBank/DDBJ whole genome shotgun (WGS) entry which is preliminary data.</text>
</comment>
<gene>
    <name evidence="14" type="ORF">FM042_10345</name>
</gene>
<proteinExistence type="inferred from homology"/>
<dbReference type="PRINTS" id="PR00723">
    <property type="entry name" value="SUBTILISIN"/>
</dbReference>
<keyword evidence="7 10" id="KW-0720">Serine protease</keyword>
<evidence type="ECO:0000256" key="7">
    <source>
        <dbReference type="ARBA" id="ARBA00022825"/>
    </source>
</evidence>
<organism evidence="14 15">
    <name type="scientific">Aliidiomarina halalkaliphila</name>
    <dbReference type="NCBI Taxonomy" id="2593535"/>
    <lineage>
        <taxon>Bacteria</taxon>
        <taxon>Pseudomonadati</taxon>
        <taxon>Pseudomonadota</taxon>
        <taxon>Gammaproteobacteria</taxon>
        <taxon>Alteromonadales</taxon>
        <taxon>Idiomarinaceae</taxon>
        <taxon>Aliidiomarina</taxon>
    </lineage>
</organism>
<dbReference type="InterPro" id="IPR050131">
    <property type="entry name" value="Peptidase_S8_subtilisin-like"/>
</dbReference>
<evidence type="ECO:0000256" key="1">
    <source>
        <dbReference type="ARBA" id="ARBA00004613"/>
    </source>
</evidence>
<evidence type="ECO:0000256" key="3">
    <source>
        <dbReference type="ARBA" id="ARBA00022525"/>
    </source>
</evidence>
<dbReference type="InterPro" id="IPR000209">
    <property type="entry name" value="Peptidase_S8/S53_dom"/>
</dbReference>
<feature type="domain" description="Peptidase S8/S53" evidence="12">
    <location>
        <begin position="204"/>
        <end position="502"/>
    </location>
</feature>
<dbReference type="PROSITE" id="PS00137">
    <property type="entry name" value="SUBTILASE_HIS"/>
    <property type="match status" value="1"/>
</dbReference>
<comment type="similarity">
    <text evidence="2 10">Belongs to the peptidase S8 family.</text>
</comment>
<dbReference type="SUPFAM" id="SSF52743">
    <property type="entry name" value="Subtilisin-like"/>
    <property type="match status" value="1"/>
</dbReference>
<sequence>MKQNKNNRLTVTTAAVIAALGLAVPFALQADNSPTPSENPLIQTDVAKPAPPGQARQIRELPAQAQGNRGQQAGLVTGFIVQFSPERDPEVESKVRGNPSERGALMQERAAELSAKAGQSMRFQRAMGLPHHYVFQLDKQLSPGEVRETLQKLRGLDGVETVEENRLHTITAAPNDPGYSSQWHYYEPVGGMNAEGAWSQGITGQGAVVAVLDTGYRPHVDLAANILQGYDMISDPFIANDGDGRDPDARDPGDWVSAGQCGFNSPAQDQPSSWHGTHVAGTVAAVTNNGTGVAGVAYDAKVVPVRVLGRCGGTTADIADGILWAAGLSVPGAPANANPADVINLSLGGGGSCQSVTQSAINSARNAGSVIVVAAGNSNTNAANFTPASCNNVVTVAATNRDGGRAYYSNYGSVVDLAAPGGAMSYAGDPEGVLSTYNTGSTTPASDNYSFSQGTSMAAPHVAGVVALIRQANPSATPAEIEQIMVDTVRSFPASCSGCGAGIIDADAAVSLALGSGGGQSGGGAVDNLSAATGDWNRFYMEVPAGMTQLEVRISGGTGDADLYVRFGSQPTLNDWDCRPYRWGNDEVCTFQNPSAGNWYFGVHAYEAYSGVRLEATYSN</sequence>
<feature type="signal peptide" evidence="11">
    <location>
        <begin position="1"/>
        <end position="30"/>
    </location>
</feature>
<evidence type="ECO:0000313" key="14">
    <source>
        <dbReference type="EMBL" id="TRW48051.1"/>
    </source>
</evidence>
<feature type="active site" description="Charge relay system" evidence="9 10">
    <location>
        <position position="275"/>
    </location>
</feature>
<feature type="domain" description="Peptidase C-terminal archaeal/bacterial" evidence="13">
    <location>
        <begin position="537"/>
        <end position="604"/>
    </location>
</feature>
<comment type="subcellular location">
    <subcellularLocation>
        <location evidence="1">Secreted</location>
    </subcellularLocation>
</comment>
<dbReference type="Pfam" id="PF04151">
    <property type="entry name" value="PPC"/>
    <property type="match status" value="1"/>
</dbReference>
<evidence type="ECO:0000256" key="9">
    <source>
        <dbReference type="PIRSR" id="PIRSR615500-1"/>
    </source>
</evidence>
<dbReference type="GO" id="GO:0004252">
    <property type="term" value="F:serine-type endopeptidase activity"/>
    <property type="evidence" value="ECO:0007669"/>
    <property type="project" value="UniProtKB-UniRule"/>
</dbReference>
<dbReference type="InterPro" id="IPR015500">
    <property type="entry name" value="Peptidase_S8_subtilisin-rel"/>
</dbReference>
<evidence type="ECO:0000259" key="12">
    <source>
        <dbReference type="Pfam" id="PF00082"/>
    </source>
</evidence>
<feature type="active site" description="Charge relay system" evidence="9 10">
    <location>
        <position position="456"/>
    </location>
</feature>
<dbReference type="Pfam" id="PF00082">
    <property type="entry name" value="Peptidase_S8"/>
    <property type="match status" value="1"/>
</dbReference>
<evidence type="ECO:0000256" key="2">
    <source>
        <dbReference type="ARBA" id="ARBA00011073"/>
    </source>
</evidence>
<dbReference type="InterPro" id="IPR007280">
    <property type="entry name" value="Peptidase_C_arc/bac"/>
</dbReference>
<dbReference type="AlphaFoldDB" id="A0A552WYZ2"/>
<evidence type="ECO:0000256" key="5">
    <source>
        <dbReference type="ARBA" id="ARBA00022729"/>
    </source>
</evidence>
<dbReference type="PANTHER" id="PTHR43806">
    <property type="entry name" value="PEPTIDASE S8"/>
    <property type="match status" value="1"/>
</dbReference>
<keyword evidence="15" id="KW-1185">Reference proteome</keyword>
<dbReference type="Gene3D" id="2.60.120.380">
    <property type="match status" value="1"/>
</dbReference>
<evidence type="ECO:0000256" key="6">
    <source>
        <dbReference type="ARBA" id="ARBA00022801"/>
    </source>
</evidence>
<dbReference type="PROSITE" id="PS00138">
    <property type="entry name" value="SUBTILASE_SER"/>
    <property type="match status" value="1"/>
</dbReference>
<dbReference type="GO" id="GO:0005576">
    <property type="term" value="C:extracellular region"/>
    <property type="evidence" value="ECO:0007669"/>
    <property type="project" value="UniProtKB-SubCell"/>
</dbReference>
<dbReference type="OrthoDB" id="9790784at2"/>
<dbReference type="InterPro" id="IPR034176">
    <property type="entry name" value="Peptidases_S8_13"/>
</dbReference>
<accession>A0A552WYZ2</accession>
<dbReference type="Proteomes" id="UP000320359">
    <property type="component" value="Unassembled WGS sequence"/>
</dbReference>
<keyword evidence="5 11" id="KW-0732">Signal</keyword>
<evidence type="ECO:0000256" key="11">
    <source>
        <dbReference type="SAM" id="SignalP"/>
    </source>
</evidence>
<dbReference type="GO" id="GO:0006508">
    <property type="term" value="P:proteolysis"/>
    <property type="evidence" value="ECO:0007669"/>
    <property type="project" value="UniProtKB-KW"/>
</dbReference>
<feature type="chain" id="PRO_5021996527" evidence="11">
    <location>
        <begin position="31"/>
        <end position="620"/>
    </location>
</feature>
<keyword evidence="8" id="KW-0865">Zymogen</keyword>
<name>A0A552WYZ2_9GAMM</name>
<dbReference type="PANTHER" id="PTHR43806:SF11">
    <property type="entry name" value="CEREVISIN-RELATED"/>
    <property type="match status" value="1"/>
</dbReference>
<keyword evidence="3" id="KW-0964">Secreted</keyword>
<dbReference type="InterPro" id="IPR023828">
    <property type="entry name" value="Peptidase_S8_Ser-AS"/>
</dbReference>
<dbReference type="PROSITE" id="PS51892">
    <property type="entry name" value="SUBTILASE"/>
    <property type="match status" value="1"/>
</dbReference>
<feature type="active site" description="Charge relay system" evidence="9 10">
    <location>
        <position position="213"/>
    </location>
</feature>
<dbReference type="InterPro" id="IPR022398">
    <property type="entry name" value="Peptidase_S8_His-AS"/>
</dbReference>
<dbReference type="CDD" id="cd07496">
    <property type="entry name" value="Peptidases_S8_13"/>
    <property type="match status" value="1"/>
</dbReference>
<evidence type="ECO:0000313" key="15">
    <source>
        <dbReference type="Proteomes" id="UP000320359"/>
    </source>
</evidence>
<evidence type="ECO:0000256" key="4">
    <source>
        <dbReference type="ARBA" id="ARBA00022670"/>
    </source>
</evidence>
<dbReference type="FunFam" id="3.40.50.200:FF:000022">
    <property type="entry name" value="Extracellular protease"/>
    <property type="match status" value="1"/>
</dbReference>
<keyword evidence="4 10" id="KW-0645">Protease</keyword>
<dbReference type="Gene3D" id="3.40.50.200">
    <property type="entry name" value="Peptidase S8/S53 domain"/>
    <property type="match status" value="1"/>
</dbReference>
<evidence type="ECO:0000259" key="13">
    <source>
        <dbReference type="Pfam" id="PF04151"/>
    </source>
</evidence>
<protein>
    <submittedName>
        <fullName evidence="14">S8 family serine peptidase</fullName>
    </submittedName>
</protein>